<dbReference type="FunFam" id="2.60.200.20:FF:000061">
    <property type="entry name" value="Zgc:165656 protein"/>
    <property type="match status" value="1"/>
</dbReference>
<keyword evidence="3" id="KW-0378">Hydrolase</keyword>
<evidence type="ECO:0000256" key="6">
    <source>
        <dbReference type="SAM" id="MobiDB-lite"/>
    </source>
</evidence>
<feature type="compositionally biased region" description="Basic and acidic residues" evidence="6">
    <location>
        <begin position="254"/>
        <end position="264"/>
    </location>
</feature>
<feature type="compositionally biased region" description="Polar residues" evidence="6">
    <location>
        <begin position="139"/>
        <end position="150"/>
    </location>
</feature>
<evidence type="ECO:0000256" key="2">
    <source>
        <dbReference type="ARBA" id="ARBA00022763"/>
    </source>
</evidence>
<feature type="compositionally biased region" description="Basic and acidic residues" evidence="6">
    <location>
        <begin position="305"/>
        <end position="322"/>
    </location>
</feature>
<feature type="domain" description="PNK FHA" evidence="7">
    <location>
        <begin position="6"/>
        <end position="62"/>
    </location>
</feature>
<evidence type="ECO:0000313" key="9">
    <source>
        <dbReference type="Proteomes" id="UP000265140"/>
    </source>
</evidence>
<evidence type="ECO:0000256" key="4">
    <source>
        <dbReference type="ARBA" id="ARBA00023204"/>
    </source>
</evidence>
<dbReference type="InterPro" id="IPR008984">
    <property type="entry name" value="SMAD_FHA_dom_sf"/>
</dbReference>
<dbReference type="Ensembl" id="ENSELUT00000000429.3">
    <property type="protein sequence ID" value="ENSELUP00000084098.1"/>
    <property type="gene ID" value="ENSELUG00000011840.3"/>
</dbReference>
<reference evidence="8" key="3">
    <citation type="submission" date="2025-09" db="UniProtKB">
        <authorList>
            <consortium name="Ensembl"/>
        </authorList>
    </citation>
    <scope>IDENTIFICATION</scope>
</reference>
<dbReference type="AlphaFoldDB" id="A0AAY5K540"/>
<evidence type="ECO:0000259" key="7">
    <source>
        <dbReference type="Pfam" id="PF17913"/>
    </source>
</evidence>
<dbReference type="GO" id="GO:0006302">
    <property type="term" value="P:double-strand break repair"/>
    <property type="evidence" value="ECO:0007669"/>
    <property type="project" value="InterPro"/>
</dbReference>
<dbReference type="PANTHER" id="PTHR21315:SF2">
    <property type="entry name" value="APRATAXIN AND PNK-LIKE FACTOR"/>
    <property type="match status" value="1"/>
</dbReference>
<dbReference type="GO" id="GO:0005634">
    <property type="term" value="C:nucleus"/>
    <property type="evidence" value="ECO:0007669"/>
    <property type="project" value="UniProtKB-SubCell"/>
</dbReference>
<proteinExistence type="predicted"/>
<dbReference type="GO" id="GO:0035861">
    <property type="term" value="C:site of double-strand break"/>
    <property type="evidence" value="ECO:0007669"/>
    <property type="project" value="TreeGrafter"/>
</dbReference>
<dbReference type="GO" id="GO:0008408">
    <property type="term" value="F:3'-5' exonuclease activity"/>
    <property type="evidence" value="ECO:0007669"/>
    <property type="project" value="InterPro"/>
</dbReference>
<keyword evidence="4" id="KW-0234">DNA repair</keyword>
<feature type="compositionally biased region" description="Polar residues" evidence="6">
    <location>
        <begin position="212"/>
        <end position="221"/>
    </location>
</feature>
<evidence type="ECO:0000313" key="8">
    <source>
        <dbReference type="Ensembl" id="ENSELUP00000084098.1"/>
    </source>
</evidence>
<dbReference type="SUPFAM" id="SSF49879">
    <property type="entry name" value="SMAD/FHA domain"/>
    <property type="match status" value="1"/>
</dbReference>
<feature type="compositionally biased region" description="Polar residues" evidence="6">
    <location>
        <begin position="327"/>
        <end position="337"/>
    </location>
</feature>
<feature type="compositionally biased region" description="Basic and acidic residues" evidence="6">
    <location>
        <begin position="338"/>
        <end position="360"/>
    </location>
</feature>
<keyword evidence="5" id="KW-0539">Nucleus</keyword>
<dbReference type="Gene3D" id="2.60.200.20">
    <property type="match status" value="1"/>
</dbReference>
<accession>A0AAY5K540</accession>
<dbReference type="GeneTree" id="ENSGT00390000010591"/>
<dbReference type="InterPro" id="IPR039253">
    <property type="entry name" value="APLF"/>
</dbReference>
<dbReference type="GO" id="GO:0003906">
    <property type="term" value="F:DNA-(apurinic or apyrimidinic site) endonuclease activity"/>
    <property type="evidence" value="ECO:0007669"/>
    <property type="project" value="InterPro"/>
</dbReference>
<feature type="region of interest" description="Disordered" evidence="6">
    <location>
        <begin position="120"/>
        <end position="195"/>
    </location>
</feature>
<feature type="region of interest" description="Disordered" evidence="6">
    <location>
        <begin position="211"/>
        <end position="397"/>
    </location>
</feature>
<dbReference type="InterPro" id="IPR041388">
    <property type="entry name" value="FHA_2"/>
</dbReference>
<comment type="subcellular location">
    <subcellularLocation>
        <location evidence="1">Nucleus</location>
    </subcellularLocation>
</comment>
<dbReference type="Pfam" id="PF17913">
    <property type="entry name" value="FHA_2"/>
    <property type="match status" value="1"/>
</dbReference>
<dbReference type="Proteomes" id="UP000265140">
    <property type="component" value="Chromosome 9"/>
</dbReference>
<feature type="compositionally biased region" description="Basic and acidic residues" evidence="6">
    <location>
        <begin position="185"/>
        <end position="195"/>
    </location>
</feature>
<reference evidence="8" key="2">
    <citation type="submission" date="2025-08" db="UniProtKB">
        <authorList>
            <consortium name="Ensembl"/>
        </authorList>
    </citation>
    <scope>IDENTIFICATION</scope>
</reference>
<dbReference type="CDD" id="cd22717">
    <property type="entry name" value="FHA_APLF"/>
    <property type="match status" value="1"/>
</dbReference>
<organism evidence="8 9">
    <name type="scientific">Esox lucius</name>
    <name type="common">Northern pike</name>
    <dbReference type="NCBI Taxonomy" id="8010"/>
    <lineage>
        <taxon>Eukaryota</taxon>
        <taxon>Metazoa</taxon>
        <taxon>Chordata</taxon>
        <taxon>Craniata</taxon>
        <taxon>Vertebrata</taxon>
        <taxon>Euteleostomi</taxon>
        <taxon>Actinopterygii</taxon>
        <taxon>Neopterygii</taxon>
        <taxon>Teleostei</taxon>
        <taxon>Protacanthopterygii</taxon>
        <taxon>Esociformes</taxon>
        <taxon>Esocidae</taxon>
        <taxon>Esox</taxon>
    </lineage>
</organism>
<evidence type="ECO:0000256" key="5">
    <source>
        <dbReference type="ARBA" id="ARBA00023242"/>
    </source>
</evidence>
<reference evidence="8 9" key="1">
    <citation type="submission" date="2020-02" db="EMBL/GenBank/DDBJ databases">
        <title>Esox lucius (northern pike) genome, fEsoLuc1, primary haplotype.</title>
        <authorList>
            <person name="Myers G."/>
            <person name="Karagic N."/>
            <person name="Meyer A."/>
            <person name="Pippel M."/>
            <person name="Reichard M."/>
            <person name="Winkler S."/>
            <person name="Tracey A."/>
            <person name="Sims Y."/>
            <person name="Howe K."/>
            <person name="Rhie A."/>
            <person name="Formenti G."/>
            <person name="Durbin R."/>
            <person name="Fedrigo O."/>
            <person name="Jarvis E.D."/>
        </authorList>
    </citation>
    <scope>NUCLEOTIDE SEQUENCE [LARGE SCALE GENOMIC DNA]</scope>
</reference>
<sequence length="397" mass="43122">MAGFHLVPVGGGSTPINLPEGETLLGRGPFLGVNDKRVSRHHGLLENHDGKLRIKPTHVNPCFCQTSLDDPPQPLERDQWHRLGQGDIFSLLPGKYMYKVVAVAGEYGTLKNSQALQDEEEAIVKTPSSPEPGDDHAVTTGQGMRGTSHTQELESELQDSLDQKKPDDELPTPATPKQAKGVLAEAEKDQNKLKVEPKKRVLPAWMMVPVASLTSPSTSKGAGNRGVRIATPMTNTNQVTAKRGRATAPSSGEESEHSEAEPVPRKRIRRINSEEDEEGGVVQSKAALKARQQVKPSNFEDSEESDHSVMEVDEDGEKRSGEDVSAANDSSPSTSGVKHSEAKNKGRDPKNAQKVSKAEHQGSGAISGPAQSKPPLRTPCQYGKHCYRMQSPRRQRL</sequence>
<evidence type="ECO:0000256" key="1">
    <source>
        <dbReference type="ARBA" id="ARBA00004123"/>
    </source>
</evidence>
<feature type="compositionally biased region" description="Basic residues" evidence="6">
    <location>
        <begin position="385"/>
        <end position="397"/>
    </location>
</feature>
<keyword evidence="9" id="KW-1185">Reference proteome</keyword>
<protein>
    <recommendedName>
        <fullName evidence="7">PNK FHA domain-containing protein</fullName>
    </recommendedName>
</protein>
<dbReference type="PANTHER" id="PTHR21315">
    <property type="entry name" value="APRATAXIN AND PNK-LIKE FACTOR-RELATED"/>
    <property type="match status" value="1"/>
</dbReference>
<name>A0AAY5K540_ESOLU</name>
<keyword evidence="2" id="KW-0227">DNA damage</keyword>
<evidence type="ECO:0000256" key="3">
    <source>
        <dbReference type="ARBA" id="ARBA00022801"/>
    </source>
</evidence>